<reference evidence="1 2" key="1">
    <citation type="submission" date="2013-02" db="EMBL/GenBank/DDBJ databases">
        <authorList>
            <person name="Harkins D.M."/>
            <person name="Durkin A.S."/>
            <person name="Brinkac L.M."/>
            <person name="Haft D.H."/>
            <person name="Selengut J.D."/>
            <person name="Sanka R."/>
            <person name="DePew J."/>
            <person name="Purushe J."/>
            <person name="Haake D.A."/>
            <person name="Matsunaga J."/>
            <person name="Vinetz J.M."/>
            <person name="Sutton G.G."/>
            <person name="Nierman W.C."/>
            <person name="Fouts D.E."/>
        </authorList>
    </citation>
    <scope>NUCLEOTIDE SEQUENCE [LARGE SCALE GENOMIC DNA]</scope>
    <source>
        <strain evidence="1 2">Ecochallenge</strain>
    </source>
</reference>
<proteinExistence type="predicted"/>
<accession>N1U8B0</accession>
<dbReference type="AlphaFoldDB" id="N1U8B0"/>
<organism evidence="1 2">
    <name type="scientific">Leptospira weilii str. Ecochallenge</name>
    <dbReference type="NCBI Taxonomy" id="1049986"/>
    <lineage>
        <taxon>Bacteria</taxon>
        <taxon>Pseudomonadati</taxon>
        <taxon>Spirochaetota</taxon>
        <taxon>Spirochaetia</taxon>
        <taxon>Leptospirales</taxon>
        <taxon>Leptospiraceae</taxon>
        <taxon>Leptospira</taxon>
    </lineage>
</organism>
<evidence type="ECO:0000313" key="2">
    <source>
        <dbReference type="Proteomes" id="UP000012249"/>
    </source>
</evidence>
<sequence length="42" mass="5043">MFSEFFQMLRSFQEAHVMCSLRTDSVRTNSIHNSFLRGIFDR</sequence>
<protein>
    <submittedName>
        <fullName evidence="1">Uncharacterized protein</fullName>
    </submittedName>
</protein>
<name>N1U8B0_9LEPT</name>
<comment type="caution">
    <text evidence="1">The sequence shown here is derived from an EMBL/GenBank/DDBJ whole genome shotgun (WGS) entry which is preliminary data.</text>
</comment>
<dbReference type="EMBL" id="AHMI02000161">
    <property type="protein sequence ID" value="EMY14416.1"/>
    <property type="molecule type" value="Genomic_DNA"/>
</dbReference>
<dbReference type="Proteomes" id="UP000012249">
    <property type="component" value="Unassembled WGS sequence"/>
</dbReference>
<evidence type="ECO:0000313" key="1">
    <source>
        <dbReference type="EMBL" id="EMY14416.1"/>
    </source>
</evidence>
<gene>
    <name evidence="1" type="ORF">LEP1GSC043_2264</name>
</gene>